<evidence type="ECO:0000313" key="3">
    <source>
        <dbReference type="EMBL" id="MCK8681390.1"/>
    </source>
</evidence>
<evidence type="ECO:0000256" key="1">
    <source>
        <dbReference type="SAM" id="MobiDB-lite"/>
    </source>
</evidence>
<sequence>MGYFLLAAVAIVVVVCLLAAYAIHTFSSTSARIVTVFLALAMLLGVLPRLFDALRPDLIAPPAAPAAPQHPGATGGQATGERVHP</sequence>
<dbReference type="Proteomes" id="UP001522868">
    <property type="component" value="Unassembled WGS sequence"/>
</dbReference>
<feature type="region of interest" description="Disordered" evidence="1">
    <location>
        <begin position="61"/>
        <end position="85"/>
    </location>
</feature>
<keyword evidence="2" id="KW-0472">Membrane</keyword>
<dbReference type="RefSeq" id="WP_248637216.1">
    <property type="nucleotide sequence ID" value="NZ_JALPTH010000041.1"/>
</dbReference>
<proteinExistence type="predicted"/>
<keyword evidence="2" id="KW-0812">Transmembrane</keyword>
<comment type="caution">
    <text evidence="3">The sequence shown here is derived from an EMBL/GenBank/DDBJ whole genome shotgun (WGS) entry which is preliminary data.</text>
</comment>
<accession>A0ABT0IJD8</accession>
<keyword evidence="4" id="KW-1185">Reference proteome</keyword>
<evidence type="ECO:0000313" key="4">
    <source>
        <dbReference type="Proteomes" id="UP001522868"/>
    </source>
</evidence>
<name>A0ABT0IJD8_9ACTN</name>
<gene>
    <name evidence="3" type="ORF">M1O15_29145</name>
</gene>
<reference evidence="3 4" key="1">
    <citation type="submission" date="2022-04" db="EMBL/GenBank/DDBJ databases">
        <title>Streptomyces sp. nov. LCR6-01 isolated from Lichen of Dirinaria sp.</title>
        <authorList>
            <person name="Kanchanasin P."/>
            <person name="Tanasupawat S."/>
            <person name="Phongsopitanun W."/>
        </authorList>
    </citation>
    <scope>NUCLEOTIDE SEQUENCE [LARGE SCALE GENOMIC DNA]</scope>
    <source>
        <strain evidence="3 4">LCR6-01</strain>
    </source>
</reference>
<evidence type="ECO:0000256" key="2">
    <source>
        <dbReference type="SAM" id="Phobius"/>
    </source>
</evidence>
<organism evidence="3 4">
    <name type="scientific">Streptomyces lichenis</name>
    <dbReference type="NCBI Taxonomy" id="2306967"/>
    <lineage>
        <taxon>Bacteria</taxon>
        <taxon>Bacillati</taxon>
        <taxon>Actinomycetota</taxon>
        <taxon>Actinomycetes</taxon>
        <taxon>Kitasatosporales</taxon>
        <taxon>Streptomycetaceae</taxon>
        <taxon>Streptomyces</taxon>
    </lineage>
</organism>
<feature type="transmembrane region" description="Helical" evidence="2">
    <location>
        <begin position="32"/>
        <end position="51"/>
    </location>
</feature>
<keyword evidence="2" id="KW-1133">Transmembrane helix</keyword>
<dbReference type="EMBL" id="JALPTH010000041">
    <property type="protein sequence ID" value="MCK8681390.1"/>
    <property type="molecule type" value="Genomic_DNA"/>
</dbReference>
<protein>
    <submittedName>
        <fullName evidence="3">Uncharacterized protein</fullName>
    </submittedName>
</protein>